<organism evidence="3 4">
    <name type="scientific">Marispirochaeta aestuarii</name>
    <dbReference type="NCBI Taxonomy" id="1963862"/>
    <lineage>
        <taxon>Bacteria</taxon>
        <taxon>Pseudomonadati</taxon>
        <taxon>Spirochaetota</taxon>
        <taxon>Spirochaetia</taxon>
        <taxon>Spirochaetales</taxon>
        <taxon>Spirochaetaceae</taxon>
        <taxon>Marispirochaeta</taxon>
    </lineage>
</organism>
<comment type="caution">
    <text evidence="3">The sequence shown here is derived from an EMBL/GenBank/DDBJ whole genome shotgun (WGS) entry which is preliminary data.</text>
</comment>
<evidence type="ECO:0000256" key="1">
    <source>
        <dbReference type="ARBA" id="ARBA00022723"/>
    </source>
</evidence>
<evidence type="ECO:0000313" key="4">
    <source>
        <dbReference type="Proteomes" id="UP000192343"/>
    </source>
</evidence>
<dbReference type="Proteomes" id="UP000192343">
    <property type="component" value="Unassembled WGS sequence"/>
</dbReference>
<dbReference type="Pfam" id="PF00403">
    <property type="entry name" value="HMA"/>
    <property type="match status" value="1"/>
</dbReference>
<dbReference type="STRING" id="1963862.B4O97_01130"/>
<name>A0A1Y1S345_9SPIO</name>
<gene>
    <name evidence="3" type="ORF">B4O97_01130</name>
</gene>
<dbReference type="RefSeq" id="WP_083047468.1">
    <property type="nucleotide sequence ID" value="NZ_MWQY01000001.1"/>
</dbReference>
<dbReference type="OrthoDB" id="7068874at2"/>
<dbReference type="Gene3D" id="3.30.70.100">
    <property type="match status" value="1"/>
</dbReference>
<feature type="domain" description="HMA" evidence="2">
    <location>
        <begin position="1"/>
        <end position="67"/>
    </location>
</feature>
<dbReference type="InterPro" id="IPR006121">
    <property type="entry name" value="HMA_dom"/>
</dbReference>
<dbReference type="AlphaFoldDB" id="A0A1Y1S345"/>
<accession>A0A1Y1S345</accession>
<keyword evidence="1" id="KW-0479">Metal-binding</keyword>
<dbReference type="CDD" id="cd00371">
    <property type="entry name" value="HMA"/>
    <property type="match status" value="1"/>
</dbReference>
<dbReference type="EMBL" id="MWQY01000001">
    <property type="protein sequence ID" value="ORC38389.1"/>
    <property type="molecule type" value="Genomic_DNA"/>
</dbReference>
<protein>
    <submittedName>
        <fullName evidence="3">Heavy metal transport/detoxification protein</fullName>
    </submittedName>
</protein>
<evidence type="ECO:0000259" key="2">
    <source>
        <dbReference type="PROSITE" id="PS50846"/>
    </source>
</evidence>
<dbReference type="PROSITE" id="PS50846">
    <property type="entry name" value="HMA_2"/>
    <property type="match status" value="1"/>
</dbReference>
<sequence length="71" mass="7902">MKTLLRSDQLSCPSCVAKIEKSLMSNKGVHFAKVYFNTGKIEVEHDDELTSQDDIVRAVRQAGYSAKVSKV</sequence>
<dbReference type="InterPro" id="IPR036163">
    <property type="entry name" value="HMA_dom_sf"/>
</dbReference>
<dbReference type="PRINTS" id="PR00942">
    <property type="entry name" value="CUATPASEI"/>
</dbReference>
<keyword evidence="4" id="KW-1185">Reference proteome</keyword>
<proteinExistence type="predicted"/>
<reference evidence="3 4" key="1">
    <citation type="submission" date="2017-03" db="EMBL/GenBank/DDBJ databases">
        <title>Draft Genome sequence of Marispirochaeta sp. strain JC444.</title>
        <authorList>
            <person name="Shivani Y."/>
            <person name="Subhash Y."/>
            <person name="Sasikala C."/>
            <person name="Ramana C."/>
        </authorList>
    </citation>
    <scope>NUCLEOTIDE SEQUENCE [LARGE SCALE GENOMIC DNA]</scope>
    <source>
        <strain evidence="3 4">JC444</strain>
    </source>
</reference>
<dbReference type="FunFam" id="3.30.70.100:FF:000001">
    <property type="entry name" value="ATPase copper transporting beta"/>
    <property type="match status" value="1"/>
</dbReference>
<dbReference type="InterPro" id="IPR017969">
    <property type="entry name" value="Heavy-metal-associated_CS"/>
</dbReference>
<evidence type="ECO:0000313" key="3">
    <source>
        <dbReference type="EMBL" id="ORC38389.1"/>
    </source>
</evidence>
<dbReference type="PROSITE" id="PS01047">
    <property type="entry name" value="HMA_1"/>
    <property type="match status" value="1"/>
</dbReference>
<dbReference type="GO" id="GO:0046872">
    <property type="term" value="F:metal ion binding"/>
    <property type="evidence" value="ECO:0007669"/>
    <property type="project" value="UniProtKB-KW"/>
</dbReference>
<dbReference type="SUPFAM" id="SSF55008">
    <property type="entry name" value="HMA, heavy metal-associated domain"/>
    <property type="match status" value="1"/>
</dbReference>